<evidence type="ECO:0000313" key="1">
    <source>
        <dbReference type="EMBL" id="QDU35132.1"/>
    </source>
</evidence>
<gene>
    <name evidence="1" type="ORF">KS4_32120</name>
</gene>
<reference evidence="1 2" key="1">
    <citation type="submission" date="2019-02" db="EMBL/GenBank/DDBJ databases">
        <title>Deep-cultivation of Planctomycetes and their phenomic and genomic characterization uncovers novel biology.</title>
        <authorList>
            <person name="Wiegand S."/>
            <person name="Jogler M."/>
            <person name="Boedeker C."/>
            <person name="Pinto D."/>
            <person name="Vollmers J."/>
            <person name="Rivas-Marin E."/>
            <person name="Kohn T."/>
            <person name="Peeters S.H."/>
            <person name="Heuer A."/>
            <person name="Rast P."/>
            <person name="Oberbeckmann S."/>
            <person name="Bunk B."/>
            <person name="Jeske O."/>
            <person name="Meyerdierks A."/>
            <person name="Storesund J.E."/>
            <person name="Kallscheuer N."/>
            <person name="Luecker S."/>
            <person name="Lage O.M."/>
            <person name="Pohl T."/>
            <person name="Merkel B.J."/>
            <person name="Hornburger P."/>
            <person name="Mueller R.-W."/>
            <person name="Bruemmer F."/>
            <person name="Labrenz M."/>
            <person name="Spormann A.M."/>
            <person name="Op den Camp H."/>
            <person name="Overmann J."/>
            <person name="Amann R."/>
            <person name="Jetten M.S.M."/>
            <person name="Mascher T."/>
            <person name="Medema M.H."/>
            <person name="Devos D.P."/>
            <person name="Kaster A.-K."/>
            <person name="Ovreas L."/>
            <person name="Rohde M."/>
            <person name="Galperin M.Y."/>
            <person name="Jogler C."/>
        </authorList>
    </citation>
    <scope>NUCLEOTIDE SEQUENCE [LARGE SCALE GENOMIC DNA]</scope>
    <source>
        <strain evidence="1 2">KS4</strain>
    </source>
</reference>
<dbReference type="InterPro" id="IPR024992">
    <property type="entry name" value="DUF3891"/>
</dbReference>
<dbReference type="OrthoDB" id="264231at2"/>
<dbReference type="Proteomes" id="UP000317369">
    <property type="component" value="Chromosome"/>
</dbReference>
<evidence type="ECO:0000313" key="2">
    <source>
        <dbReference type="Proteomes" id="UP000317369"/>
    </source>
</evidence>
<protein>
    <recommendedName>
        <fullName evidence="3">DUF3891 family protein</fullName>
    </recommendedName>
</protein>
<dbReference type="AlphaFoldDB" id="A0A517YY17"/>
<sequence length="259" mass="30803">MIIIPQSDNMIRIVFQPDHARHAAQMIQHWQRPCILPKALWERLITATKHHDDGWHRHKYQPLISDDGCPYSFLSLPVRTHIKYLKYCIESLIKEDRYQAVLVLLHFKYIFSETKSDIKDQCLVDHYLSWTDQQIDLSIARLRDEEPSEYQEGFTRPNLRLAQRIMTFADRLSLMLIGALPWNRFEGSVSYDINDVPLRYKPDEWGVRLDPWPFMDPFFSVNVNARSLSEQHYETSEEFFDVLGAAPTYRITHRMMPYE</sequence>
<accession>A0A517YY17</accession>
<dbReference type="EMBL" id="CP036425">
    <property type="protein sequence ID" value="QDU35132.1"/>
    <property type="molecule type" value="Genomic_DNA"/>
</dbReference>
<dbReference type="RefSeq" id="WP_145080018.1">
    <property type="nucleotide sequence ID" value="NZ_CP036425.1"/>
</dbReference>
<evidence type="ECO:0008006" key="3">
    <source>
        <dbReference type="Google" id="ProtNLM"/>
    </source>
</evidence>
<dbReference type="KEGG" id="pcor:KS4_32120"/>
<organism evidence="1 2">
    <name type="scientific">Poriferisphaera corsica</name>
    <dbReference type="NCBI Taxonomy" id="2528020"/>
    <lineage>
        <taxon>Bacteria</taxon>
        <taxon>Pseudomonadati</taxon>
        <taxon>Planctomycetota</taxon>
        <taxon>Phycisphaerae</taxon>
        <taxon>Phycisphaerales</taxon>
        <taxon>Phycisphaeraceae</taxon>
        <taxon>Poriferisphaera</taxon>
    </lineage>
</organism>
<dbReference type="Pfam" id="PF13030">
    <property type="entry name" value="DUF3891"/>
    <property type="match status" value="1"/>
</dbReference>
<keyword evidence="2" id="KW-1185">Reference proteome</keyword>
<name>A0A517YY17_9BACT</name>
<proteinExistence type="predicted"/>